<proteinExistence type="predicted"/>
<reference evidence="2 3" key="1">
    <citation type="submission" date="2019-05" db="EMBL/GenBank/DDBJ databases">
        <title>Another draft genome of Portunus trituberculatus and its Hox gene families provides insights of decapod evolution.</title>
        <authorList>
            <person name="Jeong J.-H."/>
            <person name="Song I."/>
            <person name="Kim S."/>
            <person name="Choi T."/>
            <person name="Kim D."/>
            <person name="Ryu S."/>
            <person name="Kim W."/>
        </authorList>
    </citation>
    <scope>NUCLEOTIDE SEQUENCE [LARGE SCALE GENOMIC DNA]</scope>
    <source>
        <tissue evidence="2">Muscle</tissue>
    </source>
</reference>
<gene>
    <name evidence="2" type="ORF">E2C01_088741</name>
</gene>
<sequence>MSAFQIVKPVEVPPPPRCRRDDPGPCGGGRKGGFRVAPSRHTSKHTPPPTTEREEWLAPRPSH</sequence>
<dbReference type="EMBL" id="VSRR010095465">
    <property type="protein sequence ID" value="MPC93607.1"/>
    <property type="molecule type" value="Genomic_DNA"/>
</dbReference>
<comment type="caution">
    <text evidence="2">The sequence shown here is derived from an EMBL/GenBank/DDBJ whole genome shotgun (WGS) entry which is preliminary data.</text>
</comment>
<accession>A0A5B7JK81</accession>
<feature type="region of interest" description="Disordered" evidence="1">
    <location>
        <begin position="1"/>
        <end position="63"/>
    </location>
</feature>
<dbReference type="Proteomes" id="UP000324222">
    <property type="component" value="Unassembled WGS sequence"/>
</dbReference>
<keyword evidence="3" id="KW-1185">Reference proteome</keyword>
<organism evidence="2 3">
    <name type="scientific">Portunus trituberculatus</name>
    <name type="common">Swimming crab</name>
    <name type="synonym">Neptunus trituberculatus</name>
    <dbReference type="NCBI Taxonomy" id="210409"/>
    <lineage>
        <taxon>Eukaryota</taxon>
        <taxon>Metazoa</taxon>
        <taxon>Ecdysozoa</taxon>
        <taxon>Arthropoda</taxon>
        <taxon>Crustacea</taxon>
        <taxon>Multicrustacea</taxon>
        <taxon>Malacostraca</taxon>
        <taxon>Eumalacostraca</taxon>
        <taxon>Eucarida</taxon>
        <taxon>Decapoda</taxon>
        <taxon>Pleocyemata</taxon>
        <taxon>Brachyura</taxon>
        <taxon>Eubrachyura</taxon>
        <taxon>Portunoidea</taxon>
        <taxon>Portunidae</taxon>
        <taxon>Portuninae</taxon>
        <taxon>Portunus</taxon>
    </lineage>
</organism>
<dbReference type="AlphaFoldDB" id="A0A5B7JK81"/>
<protein>
    <submittedName>
        <fullName evidence="2">Uncharacterized protein</fullName>
    </submittedName>
</protein>
<evidence type="ECO:0000256" key="1">
    <source>
        <dbReference type="SAM" id="MobiDB-lite"/>
    </source>
</evidence>
<evidence type="ECO:0000313" key="3">
    <source>
        <dbReference type="Proteomes" id="UP000324222"/>
    </source>
</evidence>
<evidence type="ECO:0000313" key="2">
    <source>
        <dbReference type="EMBL" id="MPC93607.1"/>
    </source>
</evidence>
<name>A0A5B7JK81_PORTR</name>